<dbReference type="PROSITE" id="PS50181">
    <property type="entry name" value="FBOX"/>
    <property type="match status" value="1"/>
</dbReference>
<protein>
    <submittedName>
        <fullName evidence="2">DNA polymerase III subunit delta</fullName>
    </submittedName>
</protein>
<name>A0A2H0N1V0_9BACT</name>
<dbReference type="Pfam" id="PF13177">
    <property type="entry name" value="DNA_pol3_delta2"/>
    <property type="match status" value="1"/>
</dbReference>
<feature type="domain" description="F-box" evidence="1">
    <location>
        <begin position="266"/>
        <end position="309"/>
    </location>
</feature>
<evidence type="ECO:0000313" key="2">
    <source>
        <dbReference type="EMBL" id="PIR02851.1"/>
    </source>
</evidence>
<dbReference type="GO" id="GO:0003887">
    <property type="term" value="F:DNA-directed DNA polymerase activity"/>
    <property type="evidence" value="ECO:0007669"/>
    <property type="project" value="InterPro"/>
</dbReference>
<dbReference type="InterPro" id="IPR027417">
    <property type="entry name" value="P-loop_NTPase"/>
</dbReference>
<evidence type="ECO:0000313" key="3">
    <source>
        <dbReference type="Proteomes" id="UP000231139"/>
    </source>
</evidence>
<gene>
    <name evidence="2" type="primary">holB</name>
    <name evidence="2" type="ORF">COV62_00120</name>
</gene>
<dbReference type="EMBL" id="PCWK01000003">
    <property type="protein sequence ID" value="PIR02851.1"/>
    <property type="molecule type" value="Genomic_DNA"/>
</dbReference>
<dbReference type="InterPro" id="IPR001810">
    <property type="entry name" value="F-box_dom"/>
</dbReference>
<organism evidence="2 3">
    <name type="scientific">Candidatus Nealsonbacteria bacterium CG11_big_fil_rev_8_21_14_0_20_35_11</name>
    <dbReference type="NCBI Taxonomy" id="1974713"/>
    <lineage>
        <taxon>Bacteria</taxon>
        <taxon>Candidatus Nealsoniibacteriota</taxon>
    </lineage>
</organism>
<dbReference type="Proteomes" id="UP000231139">
    <property type="component" value="Unassembled WGS sequence"/>
</dbReference>
<dbReference type="InterPro" id="IPR050238">
    <property type="entry name" value="DNA_Rep/Repair_Clamp_Loader"/>
</dbReference>
<proteinExistence type="predicted"/>
<dbReference type="PANTHER" id="PTHR11669">
    <property type="entry name" value="REPLICATION FACTOR C / DNA POLYMERASE III GAMMA-TAU SUBUNIT"/>
    <property type="match status" value="1"/>
</dbReference>
<dbReference type="InterPro" id="IPR004622">
    <property type="entry name" value="DNA_pol_HolB"/>
</dbReference>
<sequence>MLIGHQKQWNLLRKIVRREKISHALLFSGPQNIGKMTLAMELAKLIFCEKQNFEEKPCNNCRSCRDVQRLSHPDLTLLQPQEKVIKISQIRNLQRNLSLKPYTAPVKIGLIDDAHLMQKSAQNCLLKTLEEPKGRTLLILITPYPQMLFKTVLSRVQILKFSLPSQKEIEKYLSSQDISTALAKEMSLFSFGKPGKVVEFLKNPQKLTQQKETIRQLLNLCRSDIGQRFDYVKKMVNSSGPSSEILETWERYFRKILLSKIKGPQKNILTNLPSEKLKDILKTLETTNFLIKTTNINQRLALENLMLKL</sequence>
<reference evidence="2 3" key="1">
    <citation type="submission" date="2017-09" db="EMBL/GenBank/DDBJ databases">
        <title>Depth-based differentiation of microbial function through sediment-hosted aquifers and enrichment of novel symbionts in the deep terrestrial subsurface.</title>
        <authorList>
            <person name="Probst A.J."/>
            <person name="Ladd B."/>
            <person name="Jarett J.K."/>
            <person name="Geller-Mcgrath D.E."/>
            <person name="Sieber C.M."/>
            <person name="Emerson J.B."/>
            <person name="Anantharaman K."/>
            <person name="Thomas B.C."/>
            <person name="Malmstrom R."/>
            <person name="Stieglmeier M."/>
            <person name="Klingl A."/>
            <person name="Woyke T."/>
            <person name="Ryan C.M."/>
            <person name="Banfield J.F."/>
        </authorList>
    </citation>
    <scope>NUCLEOTIDE SEQUENCE [LARGE SCALE GENOMIC DNA]</scope>
    <source>
        <strain evidence="2">CG11_big_fil_rev_8_21_14_0_20_35_11</strain>
    </source>
</reference>
<dbReference type="GO" id="GO:0008408">
    <property type="term" value="F:3'-5' exonuclease activity"/>
    <property type="evidence" value="ECO:0007669"/>
    <property type="project" value="InterPro"/>
</dbReference>
<evidence type="ECO:0000259" key="1">
    <source>
        <dbReference type="PROSITE" id="PS50181"/>
    </source>
</evidence>
<dbReference type="PANTHER" id="PTHR11669:SF8">
    <property type="entry name" value="DNA POLYMERASE III SUBUNIT DELTA"/>
    <property type="match status" value="1"/>
</dbReference>
<dbReference type="AlphaFoldDB" id="A0A2H0N1V0"/>
<dbReference type="SUPFAM" id="SSF52540">
    <property type="entry name" value="P-loop containing nucleoside triphosphate hydrolases"/>
    <property type="match status" value="1"/>
</dbReference>
<comment type="caution">
    <text evidence="2">The sequence shown here is derived from an EMBL/GenBank/DDBJ whole genome shotgun (WGS) entry which is preliminary data.</text>
</comment>
<dbReference type="GO" id="GO:0006261">
    <property type="term" value="P:DNA-templated DNA replication"/>
    <property type="evidence" value="ECO:0007669"/>
    <property type="project" value="TreeGrafter"/>
</dbReference>
<accession>A0A2H0N1V0</accession>
<dbReference type="Gene3D" id="3.40.50.300">
    <property type="entry name" value="P-loop containing nucleotide triphosphate hydrolases"/>
    <property type="match status" value="1"/>
</dbReference>
<dbReference type="NCBIfam" id="TIGR00678">
    <property type="entry name" value="holB"/>
    <property type="match status" value="1"/>
</dbReference>